<name>A0A9D0YPM7_AQUAO</name>
<dbReference type="InterPro" id="IPR050088">
    <property type="entry name" value="IspD/TarI_cytidylyltransf_bact"/>
</dbReference>
<dbReference type="NCBIfam" id="TIGR00453">
    <property type="entry name" value="ispD"/>
    <property type="match status" value="1"/>
</dbReference>
<proteinExistence type="predicted"/>
<dbReference type="EC" id="2.7.7.60" evidence="3"/>
<evidence type="ECO:0000313" key="3">
    <source>
        <dbReference type="EMBL" id="HIP98237.1"/>
    </source>
</evidence>
<dbReference type="Pfam" id="PF01128">
    <property type="entry name" value="IspD"/>
    <property type="match status" value="1"/>
</dbReference>
<evidence type="ECO:0000313" key="4">
    <source>
        <dbReference type="Proteomes" id="UP000606463"/>
    </source>
</evidence>
<dbReference type="GO" id="GO:0050518">
    <property type="term" value="F:2-C-methyl-D-erythritol 4-phosphate cytidylyltransferase activity"/>
    <property type="evidence" value="ECO:0007669"/>
    <property type="project" value="UniProtKB-EC"/>
</dbReference>
<keyword evidence="1 3" id="KW-0808">Transferase</keyword>
<organism evidence="3 4">
    <name type="scientific">Aquifex aeolicus</name>
    <dbReference type="NCBI Taxonomy" id="63363"/>
    <lineage>
        <taxon>Bacteria</taxon>
        <taxon>Pseudomonadati</taxon>
        <taxon>Aquificota</taxon>
        <taxon>Aquificia</taxon>
        <taxon>Aquificales</taxon>
        <taxon>Aquificaceae</taxon>
        <taxon>Aquifex</taxon>
    </lineage>
</organism>
<dbReference type="EMBL" id="DQVE01000027">
    <property type="protein sequence ID" value="HIP98237.1"/>
    <property type="molecule type" value="Genomic_DNA"/>
</dbReference>
<dbReference type="InterPro" id="IPR001228">
    <property type="entry name" value="IspD"/>
</dbReference>
<dbReference type="SUPFAM" id="SSF53448">
    <property type="entry name" value="Nucleotide-diphospho-sugar transferases"/>
    <property type="match status" value="1"/>
</dbReference>
<sequence>MPSLILLLGGKGQRFGGKKQFLTINGKFLFELLLDRVKDLFTEIVLVVPEEDIGWLKEKFPHFKFAKSGRERQFSVFNGLKEVSQEVVAVHDGARPLAGRKLFEEALNLENCDGKIPVIPLRDTVKEVSPRGEVVKTISREGLFAVQTPQGFKTKALKECHEKALRENFLGTDDAVLLERCKKKVCTFGGEVTNLKITYQEDWEIAKCLLRSLEKY</sequence>
<dbReference type="Proteomes" id="UP000606463">
    <property type="component" value="Unassembled WGS sequence"/>
</dbReference>
<dbReference type="GO" id="GO:0008299">
    <property type="term" value="P:isoprenoid biosynthetic process"/>
    <property type="evidence" value="ECO:0007669"/>
    <property type="project" value="InterPro"/>
</dbReference>
<gene>
    <name evidence="3" type="primary">ispD</name>
    <name evidence="3" type="ORF">EYH37_02565</name>
</gene>
<dbReference type="Gene3D" id="3.90.550.10">
    <property type="entry name" value="Spore Coat Polysaccharide Biosynthesis Protein SpsA, Chain A"/>
    <property type="match status" value="1"/>
</dbReference>
<reference evidence="3" key="1">
    <citation type="journal article" date="2020" name="ISME J.">
        <title>Gammaproteobacteria mediating utilization of methyl-, sulfur- and petroleum organic compounds in deep ocean hydrothermal plumes.</title>
        <authorList>
            <person name="Zhou Z."/>
            <person name="Liu Y."/>
            <person name="Pan J."/>
            <person name="Cron B.R."/>
            <person name="Toner B.M."/>
            <person name="Anantharaman K."/>
            <person name="Breier J.A."/>
            <person name="Dick G.J."/>
            <person name="Li M."/>
        </authorList>
    </citation>
    <scope>NUCLEOTIDE SEQUENCE</scope>
    <source>
        <strain evidence="3">SZUA-1501</strain>
    </source>
</reference>
<dbReference type="PANTHER" id="PTHR32125:SF4">
    <property type="entry name" value="2-C-METHYL-D-ERYTHRITOL 4-PHOSPHATE CYTIDYLYLTRANSFERASE, CHLOROPLASTIC"/>
    <property type="match status" value="1"/>
</dbReference>
<comment type="caution">
    <text evidence="3">The sequence shown here is derived from an EMBL/GenBank/DDBJ whole genome shotgun (WGS) entry which is preliminary data.</text>
</comment>
<keyword evidence="2 3" id="KW-0548">Nucleotidyltransferase</keyword>
<dbReference type="CDD" id="cd02516">
    <property type="entry name" value="CDP-ME_synthetase"/>
    <property type="match status" value="1"/>
</dbReference>
<protein>
    <submittedName>
        <fullName evidence="3">2-C-methyl-D-erythritol 4-phosphate cytidylyltransferase</fullName>
        <ecNumber evidence="3">2.7.7.60</ecNumber>
    </submittedName>
</protein>
<evidence type="ECO:0000256" key="1">
    <source>
        <dbReference type="ARBA" id="ARBA00022679"/>
    </source>
</evidence>
<accession>A0A9D0YPM7</accession>
<evidence type="ECO:0000256" key="2">
    <source>
        <dbReference type="ARBA" id="ARBA00022695"/>
    </source>
</evidence>
<dbReference type="PANTHER" id="PTHR32125">
    <property type="entry name" value="2-C-METHYL-D-ERYTHRITOL 4-PHOSPHATE CYTIDYLYLTRANSFERASE, CHLOROPLASTIC"/>
    <property type="match status" value="1"/>
</dbReference>
<dbReference type="InterPro" id="IPR029044">
    <property type="entry name" value="Nucleotide-diphossugar_trans"/>
</dbReference>
<dbReference type="InterPro" id="IPR034683">
    <property type="entry name" value="IspD/TarI"/>
</dbReference>
<dbReference type="AlphaFoldDB" id="A0A9D0YPM7"/>